<dbReference type="AlphaFoldDB" id="A0A3G9J9Y9"/>
<organism evidence="2 3">
    <name type="scientific">Intestinibaculum porci</name>
    <dbReference type="NCBI Taxonomy" id="2487118"/>
    <lineage>
        <taxon>Bacteria</taxon>
        <taxon>Bacillati</taxon>
        <taxon>Bacillota</taxon>
        <taxon>Erysipelotrichia</taxon>
        <taxon>Erysipelotrichales</taxon>
        <taxon>Erysipelotrichaceae</taxon>
        <taxon>Intestinibaculum</taxon>
    </lineage>
</organism>
<evidence type="ECO:0000313" key="3">
    <source>
        <dbReference type="Proteomes" id="UP000268059"/>
    </source>
</evidence>
<feature type="chain" id="PRO_5038654954" evidence="1">
    <location>
        <begin position="24"/>
        <end position="256"/>
    </location>
</feature>
<dbReference type="OrthoDB" id="1432909at2"/>
<name>A0A3G9J9Y9_9FIRM</name>
<gene>
    <name evidence="2" type="ORF">SG0102_29610</name>
</gene>
<dbReference type="KEGG" id="ebm:SG0102_29610"/>
<proteinExistence type="predicted"/>
<dbReference type="InParanoid" id="A0A3G9J9Y9"/>
<accession>A0A3G9J9Y9</accession>
<keyword evidence="1" id="KW-0732">Signal</keyword>
<reference evidence="2 3" key="1">
    <citation type="submission" date="2018-11" db="EMBL/GenBank/DDBJ databases">
        <title>Novel Erysipelotrichaceae bacterium isolated from small intestine of a swine.</title>
        <authorList>
            <person name="Kim J.S."/>
            <person name="Choe H."/>
            <person name="Lee Y.R."/>
            <person name="Kim K.M."/>
            <person name="Park D.S."/>
        </authorList>
    </citation>
    <scope>NUCLEOTIDE SEQUENCE [LARGE SCALE GENOMIC DNA]</scope>
    <source>
        <strain evidence="2 3">SG0102</strain>
    </source>
</reference>
<dbReference type="EMBL" id="AP019309">
    <property type="protein sequence ID" value="BBH28027.1"/>
    <property type="molecule type" value="Genomic_DNA"/>
</dbReference>
<feature type="signal peptide" evidence="1">
    <location>
        <begin position="1"/>
        <end position="23"/>
    </location>
</feature>
<dbReference type="RefSeq" id="WP_125120698.1">
    <property type="nucleotide sequence ID" value="NZ_AP019309.1"/>
</dbReference>
<sequence length="256" mass="29689">MKVKHILLTAAMVVALNSGNAVYAKSSASVYVINHMKGDGNYFPDWTMSYNKNGLIQKIKWKGIKNTVYDFPRVSTYTYKGTKITKLVESTPGTKETYVYKMHYVKNKLSKIDYVGIDHYTGTKTFYYSGKNITKITDTHMPAYTFTYDQKGQLLTSRGNGGNFDCRYDKNGHFSYYFPVSINDQDNGVYYQNSYDQHHNLTKITAKKWTIYKGKPVVAARFTYKKKKVPANMVKKIKAQQRWIQTYTNDYSIYNF</sequence>
<protein>
    <submittedName>
        <fullName evidence="2">Uncharacterized protein</fullName>
    </submittedName>
</protein>
<evidence type="ECO:0000256" key="1">
    <source>
        <dbReference type="SAM" id="SignalP"/>
    </source>
</evidence>
<keyword evidence="3" id="KW-1185">Reference proteome</keyword>
<dbReference type="Proteomes" id="UP000268059">
    <property type="component" value="Chromosome"/>
</dbReference>
<evidence type="ECO:0000313" key="2">
    <source>
        <dbReference type="EMBL" id="BBH28027.1"/>
    </source>
</evidence>